<evidence type="ECO:0000313" key="1">
    <source>
        <dbReference type="EMBL" id="KAJ2878603.1"/>
    </source>
</evidence>
<evidence type="ECO:0000313" key="2">
    <source>
        <dbReference type="Proteomes" id="UP001139981"/>
    </source>
</evidence>
<protein>
    <submittedName>
        <fullName evidence="1">Uncharacterized protein</fullName>
    </submittedName>
</protein>
<proteinExistence type="predicted"/>
<accession>A0ACC1LU57</accession>
<dbReference type="Proteomes" id="UP001139981">
    <property type="component" value="Unassembled WGS sequence"/>
</dbReference>
<organism evidence="1 2">
    <name type="scientific">Coemansia aciculifera</name>
    <dbReference type="NCBI Taxonomy" id="417176"/>
    <lineage>
        <taxon>Eukaryota</taxon>
        <taxon>Fungi</taxon>
        <taxon>Fungi incertae sedis</taxon>
        <taxon>Zoopagomycota</taxon>
        <taxon>Kickxellomycotina</taxon>
        <taxon>Kickxellomycetes</taxon>
        <taxon>Kickxellales</taxon>
        <taxon>Kickxellaceae</taxon>
        <taxon>Coemansia</taxon>
    </lineage>
</organism>
<gene>
    <name evidence="1" type="ORF">IWW38_006285</name>
</gene>
<keyword evidence="2" id="KW-1185">Reference proteome</keyword>
<sequence>MNPDHIRQHGKKVVEDMAEYYGSLDDLQPGSTVEPGHLYSLISHNVPEEPESFEAVQQD</sequence>
<name>A0ACC1LU57_9FUNG</name>
<reference evidence="1" key="1">
    <citation type="submission" date="2022-07" db="EMBL/GenBank/DDBJ databases">
        <title>Phylogenomic reconstructions and comparative analyses of Kickxellomycotina fungi.</title>
        <authorList>
            <person name="Reynolds N.K."/>
            <person name="Stajich J.E."/>
            <person name="Barry K."/>
            <person name="Grigoriev I.V."/>
            <person name="Crous P."/>
            <person name="Smith M.E."/>
        </authorList>
    </citation>
    <scope>NUCLEOTIDE SEQUENCE</scope>
    <source>
        <strain evidence="1">CBS 190363</strain>
    </source>
</reference>
<comment type="caution">
    <text evidence="1">The sequence shown here is derived from an EMBL/GenBank/DDBJ whole genome shotgun (WGS) entry which is preliminary data.</text>
</comment>
<dbReference type="EMBL" id="JANBVB010003500">
    <property type="protein sequence ID" value="KAJ2878603.1"/>
    <property type="molecule type" value="Genomic_DNA"/>
</dbReference>
<feature type="non-terminal residue" evidence="1">
    <location>
        <position position="59"/>
    </location>
</feature>